<evidence type="ECO:0000313" key="2">
    <source>
        <dbReference type="EMBL" id="CEJ09219.1"/>
    </source>
</evidence>
<keyword evidence="3" id="KW-1185">Reference proteome</keyword>
<accession>A0A8S0W8F2</accession>
<proteinExistence type="predicted"/>
<dbReference type="AlphaFoldDB" id="A0A8S0W8F2"/>
<sequence length="239" mass="26480">MEFEVEPFQNFVQGNHLVIGTPGIGKTRLLLSLLEDEHFCDENTIQIVLTDSQERLSQARSPVPLTHIDPYATDMGWIAEPSTPGIHFASCNYVPRTTTFVECLANFARQREGNITHPVRTFLDFSEHYWKDAAFVEQFSRLHYVSESIATGDVRPLSIWTVLTSLSELPLTAQGMLPHAHLILINPLTPNVLQEVDDFLGQNLAGNLPSPAASGKDAGGFFYLPCASQTVYYSKGGLS</sequence>
<name>A0A8S0W8F2_9FIRM</name>
<dbReference type="EMBL" id="LR746496">
    <property type="protein sequence ID" value="CAA7601799.1"/>
    <property type="molecule type" value="Genomic_DNA"/>
</dbReference>
<protein>
    <submittedName>
        <fullName evidence="1">Uncharacterized protein</fullName>
    </submittedName>
</protein>
<organism evidence="1">
    <name type="scientific">Acididesulfobacillus acetoxydans</name>
    <dbReference type="NCBI Taxonomy" id="1561005"/>
    <lineage>
        <taxon>Bacteria</taxon>
        <taxon>Bacillati</taxon>
        <taxon>Bacillota</taxon>
        <taxon>Clostridia</taxon>
        <taxon>Eubacteriales</taxon>
        <taxon>Peptococcaceae</taxon>
        <taxon>Acididesulfobacillus</taxon>
    </lineage>
</organism>
<reference evidence="1" key="2">
    <citation type="submission" date="2020-01" db="EMBL/GenBank/DDBJ databases">
        <authorList>
            <person name="Hornung B."/>
        </authorList>
    </citation>
    <scope>NUCLEOTIDE SEQUENCE</scope>
    <source>
        <strain evidence="1">PacBioINE</strain>
    </source>
</reference>
<dbReference type="Proteomes" id="UP001071230">
    <property type="component" value="Unassembled WGS sequence"/>
</dbReference>
<gene>
    <name evidence="1" type="ORF">DEACI_2468</name>
    <name evidence="2" type="ORF">DEACI_3703</name>
</gene>
<evidence type="ECO:0000313" key="3">
    <source>
        <dbReference type="Proteomes" id="UP001071230"/>
    </source>
</evidence>
<dbReference type="RefSeq" id="WP_240985276.1">
    <property type="nucleotide sequence ID" value="NZ_CDGJ01000115.1"/>
</dbReference>
<dbReference type="EMBL" id="CDGJ01000115">
    <property type="protein sequence ID" value="CEJ09219.1"/>
    <property type="molecule type" value="Genomic_DNA"/>
</dbReference>
<evidence type="ECO:0000313" key="1">
    <source>
        <dbReference type="EMBL" id="CAA7601799.1"/>
    </source>
</evidence>
<dbReference type="Proteomes" id="UP000836597">
    <property type="component" value="Chromosome"/>
</dbReference>
<reference evidence="2" key="1">
    <citation type="submission" date="2014-11" db="EMBL/GenBank/DDBJ databases">
        <authorList>
            <person name="Hornung B.V."/>
        </authorList>
    </citation>
    <scope>NUCLEOTIDE SEQUENCE</scope>
    <source>
        <strain evidence="2">INE</strain>
    </source>
</reference>
<dbReference type="KEGG" id="aacx:DEACI_2468"/>